<evidence type="ECO:0000313" key="2">
    <source>
        <dbReference type="Proteomes" id="UP001176471"/>
    </source>
</evidence>
<dbReference type="EMBL" id="JAUQOM010000002">
    <property type="protein sequence ID" value="MDO7835011.1"/>
    <property type="molecule type" value="Genomic_DNA"/>
</dbReference>
<reference evidence="1" key="1">
    <citation type="submission" date="2023-07" db="EMBL/GenBank/DDBJ databases">
        <title>Bacterial whole genome sequence for Sphingobium sp. HBC34.</title>
        <authorList>
            <person name="Le V."/>
            <person name="Ko S.-R."/>
            <person name="Ahn C.-Y."/>
            <person name="Oh H.-M."/>
        </authorList>
    </citation>
    <scope>NUCLEOTIDE SEQUENCE</scope>
    <source>
        <strain evidence="1">HBC34</strain>
    </source>
</reference>
<dbReference type="RefSeq" id="WP_304535467.1">
    <property type="nucleotide sequence ID" value="NZ_JAUQOM010000002.1"/>
</dbReference>
<gene>
    <name evidence="1" type="ORF">Q4610_08110</name>
</gene>
<sequence>MTLIAHLKDNMFAIFVCDALITTDAVVHHDASLPVHPRPNEFDRVYDVVPNVLGMARKIFPLTDKIFFGWAGDYDKFYRSVRKFYDLSENGIHSSEKIISWIDQCDFPDDGCSWFFAFICSEGNGIISKNFEIDMTYNKIGYFSGSGKNEFKNLISNFDEDNVVVAALKAVALTLLQQSRDGWGLDKQFGGAFDIVSFERDGPKELDRVLYVFKSCFSDSEKAKYIENITEKDGVYFRINFQNYIYHREGNFYVVTWSCEQNRYNYCINNIFIKSEFEFYPPDRPVQLVVEVITNEENGETFIHFPDENKYKVIFNGDEIERITEDEIEDSIFQLIKESFC</sequence>
<name>A0ABT8ZLC5_9SPHN</name>
<organism evidence="1 2">
    <name type="scientific">Sphingobium cyanobacteriorum</name>
    <dbReference type="NCBI Taxonomy" id="3063954"/>
    <lineage>
        <taxon>Bacteria</taxon>
        <taxon>Pseudomonadati</taxon>
        <taxon>Pseudomonadota</taxon>
        <taxon>Alphaproteobacteria</taxon>
        <taxon>Sphingomonadales</taxon>
        <taxon>Sphingomonadaceae</taxon>
        <taxon>Sphingobium</taxon>
    </lineage>
</organism>
<proteinExistence type="predicted"/>
<evidence type="ECO:0000313" key="1">
    <source>
        <dbReference type="EMBL" id="MDO7835011.1"/>
    </source>
</evidence>
<protein>
    <submittedName>
        <fullName evidence="1">Uncharacterized protein</fullName>
    </submittedName>
</protein>
<dbReference type="Proteomes" id="UP001176471">
    <property type="component" value="Unassembled WGS sequence"/>
</dbReference>
<comment type="caution">
    <text evidence="1">The sequence shown here is derived from an EMBL/GenBank/DDBJ whole genome shotgun (WGS) entry which is preliminary data.</text>
</comment>
<keyword evidence="2" id="KW-1185">Reference proteome</keyword>
<accession>A0ABT8ZLC5</accession>